<keyword evidence="1" id="KW-0670">Pyruvate</keyword>
<proteinExistence type="predicted"/>
<name>A0A5A7P7I4_STRAF</name>
<organism evidence="1 2">
    <name type="scientific">Striga asiatica</name>
    <name type="common">Asiatic witchweed</name>
    <name type="synonym">Buchnera asiatica</name>
    <dbReference type="NCBI Taxonomy" id="4170"/>
    <lineage>
        <taxon>Eukaryota</taxon>
        <taxon>Viridiplantae</taxon>
        <taxon>Streptophyta</taxon>
        <taxon>Embryophyta</taxon>
        <taxon>Tracheophyta</taxon>
        <taxon>Spermatophyta</taxon>
        <taxon>Magnoliopsida</taxon>
        <taxon>eudicotyledons</taxon>
        <taxon>Gunneridae</taxon>
        <taxon>Pentapetalae</taxon>
        <taxon>asterids</taxon>
        <taxon>lamiids</taxon>
        <taxon>Lamiales</taxon>
        <taxon>Orobanchaceae</taxon>
        <taxon>Buchnereae</taxon>
        <taxon>Striga</taxon>
    </lineage>
</organism>
<keyword evidence="2" id="KW-1185">Reference proteome</keyword>
<accession>A0A5A7P7I4</accession>
<comment type="caution">
    <text evidence="1">The sequence shown here is derived from an EMBL/GenBank/DDBJ whole genome shotgun (WGS) entry which is preliminary data.</text>
</comment>
<feature type="non-terminal residue" evidence="1">
    <location>
        <position position="1"/>
    </location>
</feature>
<dbReference type="EMBL" id="BKCP01003136">
    <property type="protein sequence ID" value="GER28793.1"/>
    <property type="molecule type" value="Genomic_DNA"/>
</dbReference>
<evidence type="ECO:0000313" key="1">
    <source>
        <dbReference type="EMBL" id="GER28793.1"/>
    </source>
</evidence>
<gene>
    <name evidence="1" type="ORF">STAS_04615</name>
</gene>
<protein>
    <submittedName>
        <fullName evidence="1">Glyoxylate/hydroxypyruvate reductase B</fullName>
    </submittedName>
</protein>
<feature type="non-terminal residue" evidence="1">
    <location>
        <position position="123"/>
    </location>
</feature>
<dbReference type="AlphaFoldDB" id="A0A5A7P7I4"/>
<evidence type="ECO:0000313" key="2">
    <source>
        <dbReference type="Proteomes" id="UP000325081"/>
    </source>
</evidence>
<reference evidence="2" key="1">
    <citation type="journal article" date="2019" name="Curr. Biol.">
        <title>Genome Sequence of Striga asiatica Provides Insight into the Evolution of Plant Parasitism.</title>
        <authorList>
            <person name="Yoshida S."/>
            <person name="Kim S."/>
            <person name="Wafula E.K."/>
            <person name="Tanskanen J."/>
            <person name="Kim Y.M."/>
            <person name="Honaas L."/>
            <person name="Yang Z."/>
            <person name="Spallek T."/>
            <person name="Conn C.E."/>
            <person name="Ichihashi Y."/>
            <person name="Cheong K."/>
            <person name="Cui S."/>
            <person name="Der J.P."/>
            <person name="Gundlach H."/>
            <person name="Jiao Y."/>
            <person name="Hori C."/>
            <person name="Ishida J.K."/>
            <person name="Kasahara H."/>
            <person name="Kiba T."/>
            <person name="Kim M.S."/>
            <person name="Koo N."/>
            <person name="Laohavisit A."/>
            <person name="Lee Y.H."/>
            <person name="Lumba S."/>
            <person name="McCourt P."/>
            <person name="Mortimer J.C."/>
            <person name="Mutuku J.M."/>
            <person name="Nomura T."/>
            <person name="Sasaki-Sekimoto Y."/>
            <person name="Seto Y."/>
            <person name="Wang Y."/>
            <person name="Wakatake T."/>
            <person name="Sakakibara H."/>
            <person name="Demura T."/>
            <person name="Yamaguchi S."/>
            <person name="Yoneyama K."/>
            <person name="Manabe R.I."/>
            <person name="Nelson D.C."/>
            <person name="Schulman A.H."/>
            <person name="Timko M.P."/>
            <person name="dePamphilis C.W."/>
            <person name="Choi D."/>
            <person name="Shirasu K."/>
        </authorList>
    </citation>
    <scope>NUCLEOTIDE SEQUENCE [LARGE SCALE GENOMIC DNA]</scope>
    <source>
        <strain evidence="2">cv. UVA1</strain>
    </source>
</reference>
<dbReference type="Proteomes" id="UP000325081">
    <property type="component" value="Unassembled WGS sequence"/>
</dbReference>
<sequence>TSLPHKLFAQFSSPANFSRTQDLTHPPLFVDSHHLQKKRGVLQNVRYLDALLAEEKTPEEHAGQTQYNGYADYIMQRLREKRNCLFSLALPQVPVLRFVQHKAVVNQILGKYSKKQKAKTGYK</sequence>